<dbReference type="Pfam" id="PF01547">
    <property type="entry name" value="SBP_bac_1"/>
    <property type="match status" value="1"/>
</dbReference>
<proteinExistence type="inferred from homology"/>
<evidence type="ECO:0000256" key="5">
    <source>
        <dbReference type="SAM" id="SignalP"/>
    </source>
</evidence>
<dbReference type="InterPro" id="IPR050490">
    <property type="entry name" value="Bact_solute-bd_prot1"/>
</dbReference>
<evidence type="ECO:0000256" key="3">
    <source>
        <dbReference type="ARBA" id="ARBA00022448"/>
    </source>
</evidence>
<gene>
    <name evidence="6" type="ORF">PAECIP111802_03303</name>
</gene>
<keyword evidence="7" id="KW-1185">Reference proteome</keyword>
<reference evidence="6 7" key="1">
    <citation type="submission" date="2021-06" db="EMBL/GenBank/DDBJ databases">
        <authorList>
            <person name="Criscuolo A."/>
        </authorList>
    </citation>
    <scope>NUCLEOTIDE SEQUENCE [LARGE SCALE GENOMIC DNA]</scope>
    <source>
        <strain evidence="7">CIP 111802</strain>
    </source>
</reference>
<dbReference type="PANTHER" id="PTHR43649:SF31">
    <property type="entry name" value="SN-GLYCEROL-3-PHOSPHATE-BINDING PERIPLASMIC PROTEIN UGPB"/>
    <property type="match status" value="1"/>
</dbReference>
<organism evidence="6 7">
    <name type="scientific">Paenibacillus allorhizosphaerae</name>
    <dbReference type="NCBI Taxonomy" id="2849866"/>
    <lineage>
        <taxon>Bacteria</taxon>
        <taxon>Bacillati</taxon>
        <taxon>Bacillota</taxon>
        <taxon>Bacilli</taxon>
        <taxon>Bacillales</taxon>
        <taxon>Paenibacillaceae</taxon>
        <taxon>Paenibacillus</taxon>
    </lineage>
</organism>
<comment type="subcellular location">
    <subcellularLocation>
        <location evidence="1">Cell envelope</location>
    </subcellularLocation>
</comment>
<comment type="caution">
    <text evidence="6">The sequence shown here is derived from an EMBL/GenBank/DDBJ whole genome shotgun (WGS) entry which is preliminary data.</text>
</comment>
<evidence type="ECO:0000313" key="7">
    <source>
        <dbReference type="Proteomes" id="UP000730618"/>
    </source>
</evidence>
<evidence type="ECO:0000256" key="1">
    <source>
        <dbReference type="ARBA" id="ARBA00004196"/>
    </source>
</evidence>
<comment type="similarity">
    <text evidence="2">Belongs to the bacterial solute-binding protein 1 family.</text>
</comment>
<keyword evidence="4 5" id="KW-0732">Signal</keyword>
<dbReference type="EMBL" id="CAJVCE010000008">
    <property type="protein sequence ID" value="CAG7644540.1"/>
    <property type="molecule type" value="Genomic_DNA"/>
</dbReference>
<dbReference type="Proteomes" id="UP000730618">
    <property type="component" value="Unassembled WGS sequence"/>
</dbReference>
<name>A0ABM8VJ11_9BACL</name>
<feature type="chain" id="PRO_5047237687" description="Extracellular solute-binding protein" evidence="5">
    <location>
        <begin position="25"/>
        <end position="433"/>
    </location>
</feature>
<keyword evidence="3" id="KW-0813">Transport</keyword>
<feature type="signal peptide" evidence="5">
    <location>
        <begin position="1"/>
        <end position="24"/>
    </location>
</feature>
<dbReference type="PANTHER" id="PTHR43649">
    <property type="entry name" value="ARABINOSE-BINDING PROTEIN-RELATED"/>
    <property type="match status" value="1"/>
</dbReference>
<dbReference type="InterPro" id="IPR006059">
    <property type="entry name" value="SBP"/>
</dbReference>
<dbReference type="PROSITE" id="PS51257">
    <property type="entry name" value="PROKAR_LIPOPROTEIN"/>
    <property type="match status" value="1"/>
</dbReference>
<dbReference type="RefSeq" id="WP_218099612.1">
    <property type="nucleotide sequence ID" value="NZ_CAJVCE010000008.1"/>
</dbReference>
<sequence length="433" mass="48684">MSKFNSAAASIVIISLLAGCSAGTGTNPDKQSQSFDPNAPADLVFYSNSGDPVESFDERFGNAIRKKFPNYKITYLQKTKEQTLDTLMAANAPIDIYWESVGQFVGGLIKYNLQYDMTPLIQKNKVDLGKFEPTTIDAIKMISDGKMYGLPVSNNNMALFYNKDIFDRFGVPYPKDGMTWDDVVELNKKLTRFENGKQYLGFGMSNIHYFRLNSFSLPYVDPKTEKATITDPRWKTIYESAILKPAELDAFRTSIQQRNLLPEADAMFWKDQVLAMYGYQSYMFVQKDLSGLNWDMVAYPTFKELPGVGSQSYPTFFSITSISKQKDPAMAVIKFLVSEEFQTELSKSGIMPVLTDKKVKDVYGQGGNAKNKNLKSVFYNKFAPISPKAVYDGDAEKAFRAPLIDMALGKKDINTAFREVEEGVTKVVESSKK</sequence>
<evidence type="ECO:0000313" key="6">
    <source>
        <dbReference type="EMBL" id="CAG7644540.1"/>
    </source>
</evidence>
<evidence type="ECO:0000256" key="2">
    <source>
        <dbReference type="ARBA" id="ARBA00008520"/>
    </source>
</evidence>
<evidence type="ECO:0008006" key="8">
    <source>
        <dbReference type="Google" id="ProtNLM"/>
    </source>
</evidence>
<protein>
    <recommendedName>
        <fullName evidence="8">Extracellular solute-binding protein</fullName>
    </recommendedName>
</protein>
<accession>A0ABM8VJ11</accession>
<evidence type="ECO:0000256" key="4">
    <source>
        <dbReference type="ARBA" id="ARBA00022729"/>
    </source>
</evidence>